<dbReference type="Proteomes" id="UP000234681">
    <property type="component" value="Chromosome 14"/>
</dbReference>
<gene>
    <name evidence="2" type="ORF">rCG_35861</name>
</gene>
<reference evidence="3" key="1">
    <citation type="submission" date="2005-09" db="EMBL/GenBank/DDBJ databases">
        <authorList>
            <person name="Mural R.J."/>
            <person name="Li P.W."/>
            <person name="Adams M.D."/>
            <person name="Amanatides P.G."/>
            <person name="Baden-Tillson H."/>
            <person name="Barnstead M."/>
            <person name="Chin S.H."/>
            <person name="Dew I."/>
            <person name="Evans C.A."/>
            <person name="Ferriera S."/>
            <person name="Flanigan M."/>
            <person name="Fosler C."/>
            <person name="Glodek A."/>
            <person name="Gu Z."/>
            <person name="Holt R.A."/>
            <person name="Jennings D."/>
            <person name="Kraft C.L."/>
            <person name="Lu F."/>
            <person name="Nguyen T."/>
            <person name="Nusskern D.R."/>
            <person name="Pfannkoch C.M."/>
            <person name="Sitter C."/>
            <person name="Sutton G.G."/>
            <person name="Venter J.C."/>
            <person name="Wang Z."/>
            <person name="Woodage T."/>
            <person name="Zheng X.H."/>
            <person name="Zhong F."/>
        </authorList>
    </citation>
    <scope>NUCLEOTIDE SEQUENCE [LARGE SCALE GENOMIC DNA]</scope>
    <source>
        <strain>BN</strain>
        <strain evidence="3">Sprague-Dawley</strain>
    </source>
</reference>
<evidence type="ECO:0000256" key="1">
    <source>
        <dbReference type="SAM" id="MobiDB-lite"/>
    </source>
</evidence>
<evidence type="ECO:0000313" key="3">
    <source>
        <dbReference type="Proteomes" id="UP000234681"/>
    </source>
</evidence>
<name>A6IJD9_RAT</name>
<sequence length="36" mass="4094">MEYQETHSTVMAYSDSSGTSIQDSVTTNITQFRHKI</sequence>
<feature type="region of interest" description="Disordered" evidence="1">
    <location>
        <begin position="1"/>
        <end position="20"/>
    </location>
</feature>
<accession>A6IJD9</accession>
<dbReference type="AlphaFoldDB" id="A6IJD9"/>
<protein>
    <submittedName>
        <fullName evidence="2">RCG35861</fullName>
    </submittedName>
</protein>
<evidence type="ECO:0000313" key="2">
    <source>
        <dbReference type="EMBL" id="EDL99852.1"/>
    </source>
</evidence>
<proteinExistence type="predicted"/>
<dbReference type="EMBL" id="CH473963">
    <property type="protein sequence ID" value="EDL99852.1"/>
    <property type="molecule type" value="Genomic_DNA"/>
</dbReference>
<organism evidence="2 3">
    <name type="scientific">Rattus norvegicus</name>
    <name type="common">Rat</name>
    <dbReference type="NCBI Taxonomy" id="10116"/>
    <lineage>
        <taxon>Eukaryota</taxon>
        <taxon>Metazoa</taxon>
        <taxon>Chordata</taxon>
        <taxon>Craniata</taxon>
        <taxon>Vertebrata</taxon>
        <taxon>Euteleostomi</taxon>
        <taxon>Mammalia</taxon>
        <taxon>Eutheria</taxon>
        <taxon>Euarchontoglires</taxon>
        <taxon>Glires</taxon>
        <taxon>Rodentia</taxon>
        <taxon>Myomorpha</taxon>
        <taxon>Muroidea</taxon>
        <taxon>Muridae</taxon>
        <taxon>Murinae</taxon>
        <taxon>Rattus</taxon>
    </lineage>
</organism>